<evidence type="ECO:0000313" key="1">
    <source>
        <dbReference type="EMBL" id="GFR80307.1"/>
    </source>
</evidence>
<reference evidence="1 2" key="1">
    <citation type="journal article" date="2021" name="Elife">
        <title>Chloroplast acquisition without the gene transfer in kleptoplastic sea slugs, Plakobranchus ocellatus.</title>
        <authorList>
            <person name="Maeda T."/>
            <person name="Takahashi S."/>
            <person name="Yoshida T."/>
            <person name="Shimamura S."/>
            <person name="Takaki Y."/>
            <person name="Nagai Y."/>
            <person name="Toyoda A."/>
            <person name="Suzuki Y."/>
            <person name="Arimoto A."/>
            <person name="Ishii H."/>
            <person name="Satoh N."/>
            <person name="Nishiyama T."/>
            <person name="Hasebe M."/>
            <person name="Maruyama T."/>
            <person name="Minagawa J."/>
            <person name="Obokata J."/>
            <person name="Shigenobu S."/>
        </authorList>
    </citation>
    <scope>NUCLEOTIDE SEQUENCE [LARGE SCALE GENOMIC DNA]</scope>
</reference>
<dbReference type="EMBL" id="BMAT01004782">
    <property type="protein sequence ID" value="GFR80307.1"/>
    <property type="molecule type" value="Genomic_DNA"/>
</dbReference>
<dbReference type="PANTHER" id="PTHR47083:SF1">
    <property type="entry name" value="TESTIS-EXPRESSED PROTEIN 11"/>
    <property type="match status" value="1"/>
</dbReference>
<dbReference type="AlphaFoldDB" id="A0AAV4G400"/>
<comment type="caution">
    <text evidence="1">The sequence shown here is derived from an EMBL/GenBank/DDBJ whole genome shotgun (WGS) entry which is preliminary data.</text>
</comment>
<dbReference type="GO" id="GO:0000801">
    <property type="term" value="C:central element"/>
    <property type="evidence" value="ECO:0007669"/>
    <property type="project" value="TreeGrafter"/>
</dbReference>
<dbReference type="GO" id="GO:0007060">
    <property type="term" value="P:male meiosis chromosome segregation"/>
    <property type="evidence" value="ECO:0007669"/>
    <property type="project" value="TreeGrafter"/>
</dbReference>
<keyword evidence="2" id="KW-1185">Reference proteome</keyword>
<organism evidence="1 2">
    <name type="scientific">Elysia marginata</name>
    <dbReference type="NCBI Taxonomy" id="1093978"/>
    <lineage>
        <taxon>Eukaryota</taxon>
        <taxon>Metazoa</taxon>
        <taxon>Spiralia</taxon>
        <taxon>Lophotrochozoa</taxon>
        <taxon>Mollusca</taxon>
        <taxon>Gastropoda</taxon>
        <taxon>Heterobranchia</taxon>
        <taxon>Euthyneura</taxon>
        <taxon>Panpulmonata</taxon>
        <taxon>Sacoglossa</taxon>
        <taxon>Placobranchoidea</taxon>
        <taxon>Plakobranchidae</taxon>
        <taxon>Elysia</taxon>
    </lineage>
</organism>
<accession>A0AAV4G400</accession>
<protein>
    <submittedName>
        <fullName evidence="1">Testis-expressed sequence 11 protein isoform X4</fullName>
    </submittedName>
</protein>
<proteinExistence type="predicted"/>
<dbReference type="GO" id="GO:0007130">
    <property type="term" value="P:synaptonemal complex assembly"/>
    <property type="evidence" value="ECO:0007669"/>
    <property type="project" value="TreeGrafter"/>
</dbReference>
<gene>
    <name evidence="1" type="ORF">ElyMa_002310900</name>
</gene>
<dbReference type="PANTHER" id="PTHR47083">
    <property type="entry name" value="TESTIS-EXPRESSED PROTEIN 11"/>
    <property type="match status" value="1"/>
</dbReference>
<dbReference type="InterPro" id="IPR042861">
    <property type="entry name" value="TEX11"/>
</dbReference>
<sequence length="248" mass="28253">MSSAACLQLARDPQSNPHLNDLLEEVLQHIEEFKQAETRAQNSSWASGGLAKTAASTEMLLMLYEFEALAKLKDAKAEAVLDRALTLPNPSPKLFHTFSVLAVDAPANNKKLSMRALKVAIKLHMQAEHPDFVKSSADVRNLISMALISNEKEAMIYFKETLDMIEKRGKDEYPEVELLWLMTKAWNWGLQHFNLDKPVEAEQWCALSISMLRFLPSSKQEYHDQMMSVYGEILNRIETGVNRKRMEE</sequence>
<name>A0AAV4G400_9GAST</name>
<evidence type="ECO:0000313" key="2">
    <source>
        <dbReference type="Proteomes" id="UP000762676"/>
    </source>
</evidence>
<dbReference type="GO" id="GO:0007131">
    <property type="term" value="P:reciprocal meiotic recombination"/>
    <property type="evidence" value="ECO:0007669"/>
    <property type="project" value="TreeGrafter"/>
</dbReference>
<dbReference type="Proteomes" id="UP000762676">
    <property type="component" value="Unassembled WGS sequence"/>
</dbReference>